<evidence type="ECO:0000256" key="2">
    <source>
        <dbReference type="ARBA" id="ARBA00023125"/>
    </source>
</evidence>
<dbReference type="InterPro" id="IPR036388">
    <property type="entry name" value="WH-like_DNA-bd_sf"/>
</dbReference>
<protein>
    <submittedName>
        <fullName evidence="5">MarR family transcriptional regulator</fullName>
    </submittedName>
</protein>
<organism evidence="5 6">
    <name type="scientific">Paenibacillus helianthi</name>
    <dbReference type="NCBI Taxonomy" id="1349432"/>
    <lineage>
        <taxon>Bacteria</taxon>
        <taxon>Bacillati</taxon>
        <taxon>Bacillota</taxon>
        <taxon>Bacilli</taxon>
        <taxon>Bacillales</taxon>
        <taxon>Paenibacillaceae</taxon>
        <taxon>Paenibacillus</taxon>
    </lineage>
</organism>
<dbReference type="InterPro" id="IPR000835">
    <property type="entry name" value="HTH_MarR-typ"/>
</dbReference>
<keyword evidence="6" id="KW-1185">Reference proteome</keyword>
<dbReference type="InterPro" id="IPR052067">
    <property type="entry name" value="Metal_resp_HTH_trans_reg"/>
</dbReference>
<dbReference type="SUPFAM" id="SSF46785">
    <property type="entry name" value="Winged helix' DNA-binding domain"/>
    <property type="match status" value="1"/>
</dbReference>
<keyword evidence="3" id="KW-0804">Transcription</keyword>
<evidence type="ECO:0000256" key="1">
    <source>
        <dbReference type="ARBA" id="ARBA00023015"/>
    </source>
</evidence>
<dbReference type="PANTHER" id="PTHR35790:SF4">
    <property type="entry name" value="HTH-TYPE TRANSCRIPTIONAL REGULATOR PCHR"/>
    <property type="match status" value="1"/>
</dbReference>
<name>A0ABX3EQJ4_9BACL</name>
<dbReference type="PANTHER" id="PTHR35790">
    <property type="entry name" value="HTH-TYPE TRANSCRIPTIONAL REGULATOR PCHR"/>
    <property type="match status" value="1"/>
</dbReference>
<evidence type="ECO:0000313" key="5">
    <source>
        <dbReference type="EMBL" id="OKP88131.1"/>
    </source>
</evidence>
<sequence>MPYSPERASITSKQLLIHNLMESASKLQKHFQTEDDDERRWMIRNCNNPLVIEFLRESTVMMLHVIDAIGKLEPVNGASISKEFGIPKGSVSKVTRRLLEKGIISTEFLPDNKKEVLFRTTALGREVFELHQALHRQMNIGIRLFLERYTEEELSFIIRGLEDTMEATWTEPETIAAKFAGQHSAAAEEPLFTGESPELQQITAMLRQLDERSLKKAKTILQDVFFTSY</sequence>
<dbReference type="RefSeq" id="WP_074107182.1">
    <property type="nucleotide sequence ID" value="NZ_LVWI01000032.1"/>
</dbReference>
<evidence type="ECO:0000256" key="3">
    <source>
        <dbReference type="ARBA" id="ARBA00023163"/>
    </source>
</evidence>
<comment type="caution">
    <text evidence="5">The sequence shown here is derived from an EMBL/GenBank/DDBJ whole genome shotgun (WGS) entry which is preliminary data.</text>
</comment>
<dbReference type="InterPro" id="IPR036390">
    <property type="entry name" value="WH_DNA-bd_sf"/>
</dbReference>
<reference evidence="5 6" key="1">
    <citation type="submission" date="2016-03" db="EMBL/GenBank/DDBJ databases">
        <authorList>
            <person name="Sant'Anna F.H."/>
            <person name="Ambrosini A."/>
            <person name="Souza R."/>
            <person name="Bach E."/>
            <person name="Fernandes G."/>
            <person name="Balsanelli E."/>
            <person name="Baura V.A."/>
            <person name="Souza E.M."/>
            <person name="Passaglia L."/>
        </authorList>
    </citation>
    <scope>NUCLEOTIDE SEQUENCE [LARGE SCALE GENOMIC DNA]</scope>
    <source>
        <strain evidence="5 6">P26E</strain>
    </source>
</reference>
<feature type="domain" description="HTH marR-type" evidence="4">
    <location>
        <begin position="13"/>
        <end position="166"/>
    </location>
</feature>
<gene>
    <name evidence="5" type="ORF">A3844_08530</name>
</gene>
<proteinExistence type="predicted"/>
<dbReference type="EMBL" id="LVWI01000032">
    <property type="protein sequence ID" value="OKP88131.1"/>
    <property type="molecule type" value="Genomic_DNA"/>
</dbReference>
<dbReference type="Pfam" id="PF13463">
    <property type="entry name" value="HTH_27"/>
    <property type="match status" value="1"/>
</dbReference>
<dbReference type="Proteomes" id="UP000186058">
    <property type="component" value="Unassembled WGS sequence"/>
</dbReference>
<dbReference type="Gene3D" id="1.10.10.10">
    <property type="entry name" value="Winged helix-like DNA-binding domain superfamily/Winged helix DNA-binding domain"/>
    <property type="match status" value="1"/>
</dbReference>
<keyword evidence="1" id="KW-0805">Transcription regulation</keyword>
<evidence type="ECO:0000259" key="4">
    <source>
        <dbReference type="PROSITE" id="PS50995"/>
    </source>
</evidence>
<keyword evidence="2" id="KW-0238">DNA-binding</keyword>
<dbReference type="SMART" id="SM00347">
    <property type="entry name" value="HTH_MARR"/>
    <property type="match status" value="1"/>
</dbReference>
<dbReference type="PROSITE" id="PS50995">
    <property type="entry name" value="HTH_MARR_2"/>
    <property type="match status" value="1"/>
</dbReference>
<accession>A0ABX3EQJ4</accession>
<evidence type="ECO:0000313" key="6">
    <source>
        <dbReference type="Proteomes" id="UP000186058"/>
    </source>
</evidence>